<dbReference type="HOGENOM" id="CLU_040781_0_0_5"/>
<dbReference type="EMBL" id="HG794546">
    <property type="protein sequence ID" value="CDL00224.1"/>
    <property type="molecule type" value="Genomic_DNA"/>
</dbReference>
<feature type="signal peptide" evidence="2">
    <location>
        <begin position="1"/>
        <end position="18"/>
    </location>
</feature>
<dbReference type="PANTHER" id="PTHR35812:SF1">
    <property type="entry name" value="LIPOPROTEIN"/>
    <property type="match status" value="1"/>
</dbReference>
<dbReference type="KEGG" id="mgy:MGMSRv2__3009"/>
<sequence>MRQCIALAAALAAFPAWAGQLSSPPVDTNQRQCYDQNGRPGCAGGPAGQDAAYAGRQPRYDDNGDGTVSDLVTGLMWQQDFSRAAWAQAPALAAAARTGGHADWRVPTIKELYSLMDFSGATGSAGPSQTGAPADARPYLDTTAFRFEYPRVGRFIDAQYISATAYLGTVMGRDRAFFGVNFADGRIKGYPQDGGPGNRQWYLRLVRGNPDYGKNDFTDNKDGSITDRATGLTWSKADSGRGLDWAAALAWCEGLRLAGHDDWRLPNAKELHSIVDYSRAPAATNSAAIDPIFAITRIRDEEGRLDWPYFWSSTSHLDGRRPGDFAVYFAFGKAQGYLGGGGRMGGPPGGGMGGPPPGGGMGGVGMGPQQTGPMVLTDVHGAGAQRSSPKAGDESRLPKGAGPQGDVLRINNFARCVRG</sequence>
<feature type="domain" description="Lcl C-terminal" evidence="3">
    <location>
        <begin position="66"/>
        <end position="207"/>
    </location>
</feature>
<evidence type="ECO:0000313" key="5">
    <source>
        <dbReference type="Proteomes" id="UP000018922"/>
    </source>
</evidence>
<feature type="region of interest" description="Disordered" evidence="1">
    <location>
        <begin position="25"/>
        <end position="60"/>
    </location>
</feature>
<evidence type="ECO:0000256" key="1">
    <source>
        <dbReference type="SAM" id="MobiDB-lite"/>
    </source>
</evidence>
<evidence type="ECO:0000313" key="4">
    <source>
        <dbReference type="EMBL" id="CDL00224.1"/>
    </source>
</evidence>
<dbReference type="STRING" id="1430440.MGMSRv2__3009"/>
<dbReference type="AlphaFoldDB" id="V6F438"/>
<feature type="compositionally biased region" description="Gly residues" evidence="1">
    <location>
        <begin position="346"/>
        <end position="366"/>
    </location>
</feature>
<dbReference type="InterPro" id="IPR011460">
    <property type="entry name" value="Lcl_C"/>
</dbReference>
<organism evidence="4 5">
    <name type="scientific">Magnetospirillum gryphiswaldense (strain DSM 6361 / JCM 21280 / NBRC 15271 / MSR-1)</name>
    <dbReference type="NCBI Taxonomy" id="431944"/>
    <lineage>
        <taxon>Bacteria</taxon>
        <taxon>Pseudomonadati</taxon>
        <taxon>Pseudomonadota</taxon>
        <taxon>Alphaproteobacteria</taxon>
        <taxon>Rhodospirillales</taxon>
        <taxon>Rhodospirillaceae</taxon>
        <taxon>Magnetospirillum</taxon>
    </lineage>
</organism>
<dbReference type="Proteomes" id="UP000018922">
    <property type="component" value="Chromosome I"/>
</dbReference>
<reference evidence="4 5" key="1">
    <citation type="journal article" date="2014" name="Genome Announc.">
        <title>Complete genome sequence of Magnetospirillum gryphiswaldense MSR-1.</title>
        <authorList>
            <person name="Wang X."/>
            <person name="Wang Q."/>
            <person name="Zhang W."/>
            <person name="Wang Y."/>
            <person name="Li L."/>
            <person name="Wen T."/>
            <person name="Zhang T."/>
            <person name="Zhang Y."/>
            <person name="Xu J."/>
            <person name="Hu J."/>
            <person name="Li S."/>
            <person name="Liu L."/>
            <person name="Liu J."/>
            <person name="Jiang W."/>
            <person name="Tian J."/>
            <person name="Li Y."/>
            <person name="Schuler D."/>
            <person name="Wang L."/>
            <person name="Li J."/>
        </authorList>
    </citation>
    <scope>NUCLEOTIDE SEQUENCE [LARGE SCALE GENOMIC DNA]</scope>
    <source>
        <strain evidence="5">DSM 6361 / JCM 21280 / NBRC 15271 / MSR-1</strain>
    </source>
</reference>
<accession>V6F438</accession>
<feature type="chain" id="PRO_5004745425" description="Lcl C-terminal domain-containing protein" evidence="2">
    <location>
        <begin position="19"/>
        <end position="419"/>
    </location>
</feature>
<keyword evidence="5" id="KW-1185">Reference proteome</keyword>
<keyword evidence="2" id="KW-0732">Signal</keyword>
<dbReference type="Pfam" id="PF07603">
    <property type="entry name" value="Lcl_C"/>
    <property type="match status" value="2"/>
</dbReference>
<protein>
    <recommendedName>
        <fullName evidence="3">Lcl C-terminal domain-containing protein</fullName>
    </recommendedName>
</protein>
<dbReference type="PANTHER" id="PTHR35812">
    <property type="entry name" value="LIPOPROTEIN"/>
    <property type="match status" value="1"/>
</dbReference>
<dbReference type="eggNOG" id="COG1262">
    <property type="taxonomic scope" value="Bacteria"/>
</dbReference>
<evidence type="ECO:0000259" key="3">
    <source>
        <dbReference type="Pfam" id="PF07603"/>
    </source>
</evidence>
<feature type="domain" description="Lcl C-terminal" evidence="3">
    <location>
        <begin position="224"/>
        <end position="335"/>
    </location>
</feature>
<gene>
    <name evidence="4" type="ordered locus">MGMSRv2__3009</name>
</gene>
<evidence type="ECO:0000256" key="2">
    <source>
        <dbReference type="SAM" id="SignalP"/>
    </source>
</evidence>
<feature type="region of interest" description="Disordered" evidence="1">
    <location>
        <begin position="346"/>
        <end position="406"/>
    </location>
</feature>
<proteinExistence type="predicted"/>
<feature type="compositionally biased region" description="Polar residues" evidence="1">
    <location>
        <begin position="25"/>
        <end position="35"/>
    </location>
</feature>
<name>V6F438_MAGGM</name>